<dbReference type="STRING" id="1314773.A0A3N2PMD5"/>
<reference evidence="2 3" key="1">
    <citation type="journal article" date="2018" name="Mol. Ecol.">
        <title>The obligate alkalophilic soda-lake fungus Sodiomyces alkalinus has shifted to a protein diet.</title>
        <authorList>
            <person name="Grum-Grzhimaylo A.A."/>
            <person name="Falkoski D.L."/>
            <person name="van den Heuvel J."/>
            <person name="Valero-Jimenez C.A."/>
            <person name="Min B."/>
            <person name="Choi I.G."/>
            <person name="Lipzen A."/>
            <person name="Daum C.G."/>
            <person name="Aanen D.K."/>
            <person name="Tsang A."/>
            <person name="Henrissat B."/>
            <person name="Bilanenko E.N."/>
            <person name="de Vries R.P."/>
            <person name="van Kan J.A.L."/>
            <person name="Grigoriev I.V."/>
            <person name="Debets A.J.M."/>
        </authorList>
    </citation>
    <scope>NUCLEOTIDE SEQUENCE [LARGE SCALE GENOMIC DNA]</scope>
    <source>
        <strain evidence="2 3">F11</strain>
    </source>
</reference>
<dbReference type="AlphaFoldDB" id="A0A3N2PMD5"/>
<accession>A0A3N2PMD5</accession>
<feature type="region of interest" description="Disordered" evidence="1">
    <location>
        <begin position="377"/>
        <end position="399"/>
    </location>
</feature>
<dbReference type="RefSeq" id="XP_028463302.1">
    <property type="nucleotide sequence ID" value="XM_028615579.1"/>
</dbReference>
<keyword evidence="3" id="KW-1185">Reference proteome</keyword>
<dbReference type="EMBL" id="ML119061">
    <property type="protein sequence ID" value="ROT35496.1"/>
    <property type="molecule type" value="Genomic_DNA"/>
</dbReference>
<name>A0A3N2PMD5_SODAK</name>
<evidence type="ECO:0000313" key="2">
    <source>
        <dbReference type="EMBL" id="ROT35496.1"/>
    </source>
</evidence>
<feature type="compositionally biased region" description="Low complexity" evidence="1">
    <location>
        <begin position="171"/>
        <end position="187"/>
    </location>
</feature>
<evidence type="ECO:0000313" key="3">
    <source>
        <dbReference type="Proteomes" id="UP000272025"/>
    </source>
</evidence>
<gene>
    <name evidence="2" type="ORF">SODALDRAFT_68083</name>
</gene>
<dbReference type="OrthoDB" id="4829625at2759"/>
<feature type="compositionally biased region" description="Basic residues" evidence="1">
    <location>
        <begin position="35"/>
        <end position="49"/>
    </location>
</feature>
<proteinExistence type="predicted"/>
<dbReference type="GeneID" id="39584056"/>
<feature type="region of interest" description="Disordered" evidence="1">
    <location>
        <begin position="24"/>
        <end position="59"/>
    </location>
</feature>
<feature type="region of interest" description="Disordered" evidence="1">
    <location>
        <begin position="124"/>
        <end position="255"/>
    </location>
</feature>
<dbReference type="Proteomes" id="UP000272025">
    <property type="component" value="Unassembled WGS sequence"/>
</dbReference>
<feature type="compositionally biased region" description="Polar residues" evidence="1">
    <location>
        <begin position="455"/>
        <end position="471"/>
    </location>
</feature>
<protein>
    <submittedName>
        <fullName evidence="2">Uncharacterized protein</fullName>
    </submittedName>
</protein>
<evidence type="ECO:0000256" key="1">
    <source>
        <dbReference type="SAM" id="MobiDB-lite"/>
    </source>
</evidence>
<sequence length="560" mass="61710">MSSPSSNDWPVSAIAGMMDDLGIHRNDELPMDNTHHRKDMPHERPRHRQPIPSTRGQNVRPQWQKLVISGIDDEEGRVAKSLDDLGGARRYAENAGQMPQMDYKLRAPVLMPAIKPRADRTSAVTTPFGGLRRDGVPTRVFVPNAPKQVHSPTQTEDRVRARGPVPMANNVGPGPAVASPPALGPLSERAPNELVSGNSAKTRAKSRDPSAAQSSANTPGRAAPHLRAGSNTANGKVTHAPVHPQQSSPFPAQGSIRHKRAGTCFREECYFMTTDDDQFAARVSLVILQENDGTARPGFLARSIDGYHQHRHHIATCDSSKRIASHCQIVFSTSPTSTRTYVLRFESAETASEFVQTVNALRAVLKMDVQLRNLNHAATSRNDHHPTNSCGPRPRNDISPQEIQDVKTHIMEGTCRFMEIQVTTMKKVLDVWSGTDDFLRHFILELDERERNRQKPSSGGSASRNDAATTMPTRVQYGRTQLQEIRSKASPPPLAVWRYTETLLTTSFLEQAITADEGIATATPNTAEPERPKKGLASSKYADLCQKFEPSGRFTGTFKV</sequence>
<organism evidence="2 3">
    <name type="scientific">Sodiomyces alkalinus (strain CBS 110278 / VKM F-3762 / F11)</name>
    <name type="common">Alkaliphilic filamentous fungus</name>
    <dbReference type="NCBI Taxonomy" id="1314773"/>
    <lineage>
        <taxon>Eukaryota</taxon>
        <taxon>Fungi</taxon>
        <taxon>Dikarya</taxon>
        <taxon>Ascomycota</taxon>
        <taxon>Pezizomycotina</taxon>
        <taxon>Sordariomycetes</taxon>
        <taxon>Hypocreomycetidae</taxon>
        <taxon>Glomerellales</taxon>
        <taxon>Plectosphaerellaceae</taxon>
        <taxon>Sodiomyces</taxon>
    </lineage>
</organism>
<feature type="region of interest" description="Disordered" evidence="1">
    <location>
        <begin position="450"/>
        <end position="471"/>
    </location>
</feature>